<proteinExistence type="predicted"/>
<dbReference type="Pfam" id="PF10322">
    <property type="entry name" value="7TM_GPCR_Sru"/>
    <property type="match status" value="1"/>
</dbReference>
<reference evidence="3" key="1">
    <citation type="submission" date="2016-11" db="UniProtKB">
        <authorList>
            <consortium name="WormBaseParasite"/>
        </authorList>
    </citation>
    <scope>IDENTIFICATION</scope>
</reference>
<dbReference type="AlphaFoldDB" id="A0A1I7T3E9"/>
<keyword evidence="1" id="KW-0472">Membrane</keyword>
<organism evidence="2 3">
    <name type="scientific">Caenorhabditis tropicalis</name>
    <dbReference type="NCBI Taxonomy" id="1561998"/>
    <lineage>
        <taxon>Eukaryota</taxon>
        <taxon>Metazoa</taxon>
        <taxon>Ecdysozoa</taxon>
        <taxon>Nematoda</taxon>
        <taxon>Chromadorea</taxon>
        <taxon>Rhabditida</taxon>
        <taxon>Rhabditina</taxon>
        <taxon>Rhabditomorpha</taxon>
        <taxon>Rhabditoidea</taxon>
        <taxon>Rhabditidae</taxon>
        <taxon>Peloderinae</taxon>
        <taxon>Caenorhabditis</taxon>
    </lineage>
</organism>
<evidence type="ECO:0000313" key="3">
    <source>
        <dbReference type="WBParaSite" id="Csp11.Scaffold489.g2048.t2"/>
    </source>
</evidence>
<dbReference type="WBParaSite" id="Csp11.Scaffold489.g2048.t2">
    <property type="protein sequence ID" value="Csp11.Scaffold489.g2048.t2"/>
    <property type="gene ID" value="Csp11.Scaffold489.g2048"/>
</dbReference>
<evidence type="ECO:0000313" key="2">
    <source>
        <dbReference type="Proteomes" id="UP000095282"/>
    </source>
</evidence>
<feature type="transmembrane region" description="Helical" evidence="1">
    <location>
        <begin position="41"/>
        <end position="61"/>
    </location>
</feature>
<sequence>MLGLSFIAPVAIFIMNSLLVFKLVGMIYPDYGTYALFIRNRLIDIGMISVPWLFYFSHPMFHDRSGRVSSNT</sequence>
<dbReference type="Proteomes" id="UP000095282">
    <property type="component" value="Unplaced"/>
</dbReference>
<evidence type="ECO:0000256" key="1">
    <source>
        <dbReference type="SAM" id="Phobius"/>
    </source>
</evidence>
<dbReference type="InterPro" id="IPR003839">
    <property type="entry name" value="7TM_GPCR_serpentine_rcpt_Sru"/>
</dbReference>
<name>A0A1I7T3E9_9PELO</name>
<feature type="transmembrane region" description="Helical" evidence="1">
    <location>
        <begin position="6"/>
        <end position="29"/>
    </location>
</feature>
<accession>A0A1I7T3E9</accession>
<keyword evidence="2" id="KW-1185">Reference proteome</keyword>
<keyword evidence="1" id="KW-1133">Transmembrane helix</keyword>
<protein>
    <submittedName>
        <fullName evidence="3">Serpentine receptor class gamma</fullName>
    </submittedName>
</protein>
<keyword evidence="1" id="KW-0812">Transmembrane</keyword>